<reference evidence="2" key="1">
    <citation type="submission" date="2018-05" db="EMBL/GenBank/DDBJ databases">
        <authorList>
            <person name="Lanie J.A."/>
            <person name="Ng W.-L."/>
            <person name="Kazmierczak K.M."/>
            <person name="Andrzejewski T.M."/>
            <person name="Davidsen T.M."/>
            <person name="Wayne K.J."/>
            <person name="Tettelin H."/>
            <person name="Glass J.I."/>
            <person name="Rusch D."/>
            <person name="Podicherti R."/>
            <person name="Tsui H.-C.T."/>
            <person name="Winkler M.E."/>
        </authorList>
    </citation>
    <scope>NUCLEOTIDE SEQUENCE</scope>
</reference>
<dbReference type="Gene3D" id="3.90.1640.20">
    <property type="entry name" value="TON_0340"/>
    <property type="match status" value="1"/>
</dbReference>
<sequence length="113" mass="12180">MGAFEDVALDLLGGVGGGSPSPRLVELRPFLASNYIEDAAQFILDNPGRAFIITGFFIPVPYTDPLPLTGSVETDGPPGAYFLGRALEQLNYEVTFIADKWSNLVFNNIKDVG</sequence>
<evidence type="ECO:0000259" key="1">
    <source>
        <dbReference type="Pfam" id="PF14336"/>
    </source>
</evidence>
<feature type="non-terminal residue" evidence="2">
    <location>
        <position position="113"/>
    </location>
</feature>
<proteinExistence type="predicted"/>
<evidence type="ECO:0000313" key="2">
    <source>
        <dbReference type="EMBL" id="SVD76223.1"/>
    </source>
</evidence>
<dbReference type="EMBL" id="UINC01171582">
    <property type="protein sequence ID" value="SVD76223.1"/>
    <property type="molecule type" value="Genomic_DNA"/>
</dbReference>
<organism evidence="2">
    <name type="scientific">marine metagenome</name>
    <dbReference type="NCBI Taxonomy" id="408172"/>
    <lineage>
        <taxon>unclassified sequences</taxon>
        <taxon>metagenomes</taxon>
        <taxon>ecological metagenomes</taxon>
    </lineage>
</organism>
<dbReference type="Pfam" id="PF14336">
    <property type="entry name" value="GLUCM-like_C"/>
    <property type="match status" value="1"/>
</dbReference>
<accession>A0A382XZ22</accession>
<dbReference type="AlphaFoldDB" id="A0A382XZ22"/>
<gene>
    <name evidence="2" type="ORF">METZ01_LOCUS429077</name>
</gene>
<name>A0A382XZ22_9ZZZZ</name>
<feature type="domain" description="D-glutamate cyclase-like C-terminal" evidence="1">
    <location>
        <begin position="30"/>
        <end position="106"/>
    </location>
</feature>
<protein>
    <recommendedName>
        <fullName evidence="1">D-glutamate cyclase-like C-terminal domain-containing protein</fullName>
    </recommendedName>
</protein>
<dbReference type="InterPro" id="IPR025504">
    <property type="entry name" value="GLUCM_C"/>
</dbReference>